<evidence type="ECO:0000313" key="3">
    <source>
        <dbReference type="EMBL" id="TPP45828.1"/>
    </source>
</evidence>
<dbReference type="GO" id="GO:0004784">
    <property type="term" value="F:superoxide dismutase activity"/>
    <property type="evidence" value="ECO:0007669"/>
    <property type="project" value="InterPro"/>
</dbReference>
<dbReference type="AlphaFoldDB" id="A0A504XDD7"/>
<dbReference type="InterPro" id="IPR036314">
    <property type="entry name" value="SOD_C_sf"/>
</dbReference>
<name>A0A504XDD7_LEIDO</name>
<dbReference type="VEuPathDB" id="TriTrypDB:LdBPK_302780.1"/>
<dbReference type="PANTHER" id="PTHR42769:SF4">
    <property type="entry name" value="DISMUTASE, PUTATIVE-RELATED"/>
    <property type="match status" value="1"/>
</dbReference>
<dbReference type="VEuPathDB" id="TriTrypDB:LdBPK_302790.1"/>
<reference evidence="4" key="1">
    <citation type="submission" date="2019-02" db="EMBL/GenBank/DDBJ databases">
        <title>FDA dAtabase for Regulatory Grade micrObial Sequences (FDA-ARGOS): Supporting development and validation of Infectious Disease Dx tests.</title>
        <authorList>
            <person name="Duncan R."/>
            <person name="Fisher C."/>
            <person name="Tallon L."/>
            <person name="Sadzewicz L."/>
            <person name="Sengamalay N."/>
            <person name="Ott S."/>
            <person name="Godinez A."/>
            <person name="Nagaraj S."/>
            <person name="Vavikolanu K."/>
            <person name="Nadendla S."/>
            <person name="Aluvathingal J."/>
            <person name="Sichtig H."/>
        </authorList>
    </citation>
    <scope>NUCLEOTIDE SEQUENCE [LARGE SCALE GENOMIC DNA]</scope>
    <source>
        <strain evidence="4">FDAARGOS_361</strain>
    </source>
</reference>
<feature type="region of interest" description="Disordered" evidence="1">
    <location>
        <begin position="133"/>
        <end position="162"/>
    </location>
</feature>
<dbReference type="InterPro" id="IPR036324">
    <property type="entry name" value="Mn/Fe_SOD_N_sf"/>
</dbReference>
<dbReference type="SUPFAM" id="SSF54719">
    <property type="entry name" value="Fe,Mn superoxide dismutase (SOD), C-terminal domain"/>
    <property type="match status" value="1"/>
</dbReference>
<gene>
    <name evidence="3" type="ORF">CGC21_36095</name>
</gene>
<dbReference type="SUPFAM" id="SSF46609">
    <property type="entry name" value="Fe,Mn superoxide dismutase (SOD), N-terminal domain"/>
    <property type="match status" value="1"/>
</dbReference>
<dbReference type="GO" id="GO:0046872">
    <property type="term" value="F:metal ion binding"/>
    <property type="evidence" value="ECO:0007669"/>
    <property type="project" value="InterPro"/>
</dbReference>
<proteinExistence type="predicted"/>
<dbReference type="VEuPathDB" id="TriTrypDB:LDHU3_30.3710"/>
<dbReference type="VEuPathDB" id="TriTrypDB:LdCL_300033500"/>
<dbReference type="VEuPathDB" id="TriTrypDB:LDHU3_30.3720"/>
<evidence type="ECO:0000256" key="1">
    <source>
        <dbReference type="SAM" id="MobiDB-lite"/>
    </source>
</evidence>
<feature type="domain" description="Manganese/iron superoxide dismutase C-terminal" evidence="2">
    <location>
        <begin position="554"/>
        <end position="649"/>
    </location>
</feature>
<protein>
    <submittedName>
        <fullName evidence="3">Iron/manganese superoxide dismutase, alpha-hairpin domain family protein</fullName>
    </submittedName>
</protein>
<dbReference type="InterPro" id="IPR019832">
    <property type="entry name" value="Mn/Fe_SOD_C"/>
</dbReference>
<feature type="region of interest" description="Disordered" evidence="1">
    <location>
        <begin position="249"/>
        <end position="278"/>
    </location>
</feature>
<organism evidence="3 4">
    <name type="scientific">Leishmania donovani</name>
    <dbReference type="NCBI Taxonomy" id="5661"/>
    <lineage>
        <taxon>Eukaryota</taxon>
        <taxon>Discoba</taxon>
        <taxon>Euglenozoa</taxon>
        <taxon>Kinetoplastea</taxon>
        <taxon>Metakinetoplastina</taxon>
        <taxon>Trypanosomatida</taxon>
        <taxon>Trypanosomatidae</taxon>
        <taxon>Leishmaniinae</taxon>
        <taxon>Leishmania</taxon>
    </lineage>
</organism>
<evidence type="ECO:0000259" key="2">
    <source>
        <dbReference type="Pfam" id="PF02777"/>
    </source>
</evidence>
<dbReference type="Proteomes" id="UP000318447">
    <property type="component" value="Unassembled WGS sequence"/>
</dbReference>
<accession>A0A504XDD7</accession>
<evidence type="ECO:0000313" key="4">
    <source>
        <dbReference type="Proteomes" id="UP000318447"/>
    </source>
</evidence>
<dbReference type="PANTHER" id="PTHR42769">
    <property type="entry name" value="SUPEROXIDE DISMUTASE"/>
    <property type="match status" value="1"/>
</dbReference>
<dbReference type="Pfam" id="PF02777">
    <property type="entry name" value="Sod_Fe_C"/>
    <property type="match status" value="1"/>
</dbReference>
<dbReference type="EMBL" id="RHLC01000011">
    <property type="protein sequence ID" value="TPP45828.1"/>
    <property type="molecule type" value="Genomic_DNA"/>
</dbReference>
<sequence>MSGQTAMDELPSTARLSSDLCATFSEYLESAYPHSGPLSWNEAAQLLSAFTGVSVHHIAAALGWAAACEKAAVSKDDLHSSLEQLMRTNGSSDAWWDSPGVTMPELTGAADQESSEGAGSTKHCGWESLASVRARSHRPLPPGSTSTEGPHDSKMGAWSGQPSLHPTLNSWGRRDSKLSGTCSVPRVLPDRPQSTAASMECVVATALGELDLYVEDEQCSIQFHPDRRSLRFPSEVTNETERFGMAAAQHRRVGNRSHSPSPVPLADKQAACHPRSPVAPTTTLAELDRFVHRGKTAKVCKQFPPQHRMRCMSSRNGCPEDAPKPVGSCATAAEHFSSLRRSLIAPLPGSLMEGAPSQSARAVAFDSSSVCCTGSARAILAASEGDLCARDAAVEPSTAADYVPKGAPTQVSLAVETPYSVTRAFRMTEMAAAAADAERDAKGFFYLPRVDYDVGQGVAPLMSRKQFDVQYHVFHKAAVDRLNAHTLGSELEGHNLNVVIRNSSFDASRAVIHAAASEHFNYCFWYRSLRPWGTAVPARLKEELQLQYSQNGTLDAVEEVQRLFTVAALSQQSAGGWVYLVWTGKAFDVIPFDHGSCPIGSDLIPLLALNTHESARCYDYPLAAEDEEGDEVERFVRNFFKTCNWRLVEHYFLQCARA</sequence>
<comment type="caution">
    <text evidence="3">The sequence shown here is derived from an EMBL/GenBank/DDBJ whole genome shotgun (WGS) entry which is preliminary data.</text>
</comment>
<dbReference type="VEuPathDB" id="TriTrypDB:LdCL_300033400"/>
<dbReference type="Gene3D" id="3.55.40.20">
    <property type="entry name" value="Iron/manganese superoxide dismutase, C-terminal domain"/>
    <property type="match status" value="1"/>
</dbReference>